<feature type="region of interest" description="Disordered" evidence="1">
    <location>
        <begin position="232"/>
        <end position="258"/>
    </location>
</feature>
<feature type="region of interest" description="Disordered" evidence="1">
    <location>
        <begin position="1545"/>
        <end position="1642"/>
    </location>
</feature>
<feature type="region of interest" description="Disordered" evidence="1">
    <location>
        <begin position="1081"/>
        <end position="1139"/>
    </location>
</feature>
<feature type="compositionally biased region" description="Low complexity" evidence="1">
    <location>
        <begin position="754"/>
        <end position="774"/>
    </location>
</feature>
<dbReference type="EMBL" id="LSSN01005995">
    <property type="protein sequence ID" value="OMJ07679.1"/>
    <property type="molecule type" value="Genomic_DNA"/>
</dbReference>
<feature type="region of interest" description="Disordered" evidence="1">
    <location>
        <begin position="1205"/>
        <end position="1229"/>
    </location>
</feature>
<evidence type="ECO:0000313" key="2">
    <source>
        <dbReference type="EMBL" id="OMJ07679.1"/>
    </source>
</evidence>
<feature type="region of interest" description="Disordered" evidence="1">
    <location>
        <begin position="723"/>
        <end position="774"/>
    </location>
</feature>
<dbReference type="Proteomes" id="UP000187283">
    <property type="component" value="Unassembled WGS sequence"/>
</dbReference>
<keyword evidence="3" id="KW-1185">Reference proteome</keyword>
<dbReference type="STRING" id="133412.A0A1R1WZ75"/>
<accession>A0A1R1WZ75</accession>
<proteinExistence type="predicted"/>
<dbReference type="OrthoDB" id="1923159at2759"/>
<name>A0A1R1WZ75_9FUNG</name>
<feature type="compositionally biased region" description="Basic and acidic residues" evidence="1">
    <location>
        <begin position="1263"/>
        <end position="1278"/>
    </location>
</feature>
<feature type="compositionally biased region" description="Polar residues" evidence="1">
    <location>
        <begin position="1095"/>
        <end position="1113"/>
    </location>
</feature>
<feature type="compositionally biased region" description="Basic residues" evidence="1">
    <location>
        <begin position="1114"/>
        <end position="1129"/>
    </location>
</feature>
<feature type="compositionally biased region" description="Polar residues" evidence="1">
    <location>
        <begin position="736"/>
        <end position="753"/>
    </location>
</feature>
<organism evidence="2 3">
    <name type="scientific">Smittium culicis</name>
    <dbReference type="NCBI Taxonomy" id="133412"/>
    <lineage>
        <taxon>Eukaryota</taxon>
        <taxon>Fungi</taxon>
        <taxon>Fungi incertae sedis</taxon>
        <taxon>Zoopagomycota</taxon>
        <taxon>Kickxellomycotina</taxon>
        <taxon>Harpellomycetes</taxon>
        <taxon>Harpellales</taxon>
        <taxon>Legeriomycetaceae</taxon>
        <taxon>Smittium</taxon>
    </lineage>
</organism>
<evidence type="ECO:0000256" key="1">
    <source>
        <dbReference type="SAM" id="MobiDB-lite"/>
    </source>
</evidence>
<gene>
    <name evidence="2" type="ORF">AYI70_g12027</name>
</gene>
<reference evidence="2 3" key="1">
    <citation type="submission" date="2017-01" db="EMBL/GenBank/DDBJ databases">
        <authorList>
            <person name="Mah S.A."/>
            <person name="Swanson W.J."/>
            <person name="Moy G.W."/>
            <person name="Vacquier V.D."/>
        </authorList>
    </citation>
    <scope>NUCLEOTIDE SEQUENCE [LARGE SCALE GENOMIC DNA]</scope>
    <source>
        <strain evidence="2 3">GSMNP</strain>
    </source>
</reference>
<protein>
    <submittedName>
        <fullName evidence="2">Uncharacterized protein</fullName>
    </submittedName>
</protein>
<feature type="compositionally biased region" description="Low complexity" evidence="1">
    <location>
        <begin position="1626"/>
        <end position="1642"/>
    </location>
</feature>
<feature type="compositionally biased region" description="Polar residues" evidence="1">
    <location>
        <begin position="1279"/>
        <end position="1291"/>
    </location>
</feature>
<feature type="compositionally biased region" description="Low complexity" evidence="1">
    <location>
        <begin position="1582"/>
        <end position="1597"/>
    </location>
</feature>
<feature type="compositionally biased region" description="Polar residues" evidence="1">
    <location>
        <begin position="232"/>
        <end position="252"/>
    </location>
</feature>
<feature type="region of interest" description="Disordered" evidence="1">
    <location>
        <begin position="1263"/>
        <end position="1291"/>
    </location>
</feature>
<comment type="caution">
    <text evidence="2">The sequence shown here is derived from an EMBL/GenBank/DDBJ whole genome shotgun (WGS) entry which is preliminary data.</text>
</comment>
<evidence type="ECO:0000313" key="3">
    <source>
        <dbReference type="Proteomes" id="UP000187283"/>
    </source>
</evidence>
<sequence length="1668" mass="188679">MQIVNSLLNISKSDKDKSLPCTKAYLSTNSPIKAPLKPAPFKDPILRQKSFPKFKIFSEFSSSPNTPEPLPSSVLDHIISSLFLKNNPNNTVSIPNYTHLHPYILYKYLQLPLLYFNLLSLINTSPITSSFSSCSLTLPESFLFKKVHRHPLHNYPSFSNTSKFFSPMFSFSQNLDQNLPSTKPSKIVLNPPLPHNSTPGSNCSQYPHPQNPLPPFNTFIPTSDLFINFSTSLDNEQSPTPQPKINRNTPISLDNDPTPFDPNTPLTPKSDRISVGVSVKTAHNLLERFLDIEKPLVQSKMMDFFLLEGVISMLIRFITLVSPKRLSKSDLNPSLSWLDIRRMEHFSKSLRVSQLALKRAFNATSVLSSSNALSKKIVSNNLNHIIYGLFEIFSKNAKGSFHHFSKLFDHILFSHHLETIKIILFPPSPSYLASNKSFSASFGTYFDPNKPLIYYLLPFLSEIPIQNTFLKIFFTSWTTDRVNSLGMKTSDFIYVPKTSIDFFSKSYASSEISDNDKELIKKRFVSLRDSNFWLIVINLIENKDKRTSKSVAEFISTFIEDYSNFIGVDILYESFFNDDYLIRRLGQIIVSSPDLSHQSESTILVVSSLFSKTSCLHNRLIRSRQNILDIDPDISSSKVLVLTGIEARLELETFVPAFFSLLVGIHGEADLTSNSICARRLSNCNVSTSKNLDSIKRPYSQVGFDYTNNTALFISPVDNNPSFDDSRNKPELESLNLPSPSVSHYNNGNQARGSSSLFPPSPSLSPSSTLSASPLSNGIEEIESRLRSLELNNDLQSKELPTSSSQYKLLKLNNIPKLSASRINLLSIIVNILNEAEDLDEILGWVDLRVWDALTHWLLLHKSNQLYQSLFYKLISLVVQNSIYTHQQLFVDVDIPSMKMPKLGPSFCSCSKPPIKNCIGCFFRKNLTCNCDGILSYILESTKLVTKLIECLKSTEYYTESYGFFMLILNTFRLAIQSDRVFFRIYIMTDKVFRTLFNSKVFLNPQSFYYQVYLMIFGSRPLDKEFVSEECDEKEILSADSETNSVSPYPLFSSDNNQQDLTNHSSFSESISSSSSILAKSTAKPKSKSKFKSKQTVSCSHNQNKNATVTKTSLSKHKLATSNKKKLRSPPKTENLKPTEEYLDETCTTILADPCNDSADISITNNLKAGTNGDNSQDLDATDSCSDNEISLESIPRHPELLINCSIDSPGAQAPDQTPKDSTTNHDDSNALADITKADSLNQNISLNTELQDDYISSYSNKDTSDLIDRSSPSDDKLSFSNSPTPRDSTQNLDLEIITGHLSLNSAQSSFKSLSNKYYLHEFCADLPPIEGAELHLQKWQTFLLCSEVWLRNLTYIREESNKQTKAYEEGSTDELLYYRTCKTFKQRPLQYFTPINIDIPEKYDSVEIKTKRNLLRFNMALPNSKTAKPAYAQYNPEKDKFVTKSSHYFRHNYKNFHRNRGPGCFKIDRTEKSTFGKLNSKENIYDSSLFCLKYKNNIIPKIGLYNIISLCRILTPKFELDEDGIDYGSLYSFSLGFGLELLSNPKDSSKNPNTGNVPKKFRTKCNGKKQSLPTRKKSKNKTFSFSNHETSTSSNKKSLKLKSKVPHTCEKHGTTSKTNIKIDSPENTPSSSSASNSSDDNLISQANIKKYRQEMYEKFLYESSKFL</sequence>
<feature type="compositionally biased region" description="Basic residues" evidence="1">
    <location>
        <begin position="1083"/>
        <end position="1093"/>
    </location>
</feature>